<dbReference type="Proteomes" id="UP000195557">
    <property type="component" value="Unassembled WGS sequence"/>
</dbReference>
<dbReference type="GO" id="GO:0046872">
    <property type="term" value="F:metal ion binding"/>
    <property type="evidence" value="ECO:0007669"/>
    <property type="project" value="UniProtKB-KW"/>
</dbReference>
<evidence type="ECO:0000256" key="1">
    <source>
        <dbReference type="ARBA" id="ARBA00001936"/>
    </source>
</evidence>
<dbReference type="InterPro" id="IPR051319">
    <property type="entry name" value="Oligoribo/pAp-PDE_c-di-AMP_PDE"/>
</dbReference>
<dbReference type="eggNOG" id="ENOG502RQQ5">
    <property type="taxonomic scope" value="Eukaryota"/>
</dbReference>
<dbReference type="PANTHER" id="PTHR47618:SF2">
    <property type="entry name" value="CYCLIC-DI-AMP PHOSPHODIESTERASE GDPP"/>
    <property type="match status" value="1"/>
</dbReference>
<feature type="domain" description="DHHA2" evidence="5">
    <location>
        <begin position="239"/>
        <end position="374"/>
    </location>
</feature>
<comment type="cofactor">
    <cofactor evidence="1">
        <name>Mn(2+)</name>
        <dbReference type="ChEBI" id="CHEBI:29035"/>
    </cofactor>
</comment>
<dbReference type="Pfam" id="PF01368">
    <property type="entry name" value="DHH"/>
    <property type="match status" value="1"/>
</dbReference>
<keyword evidence="4" id="KW-0464">Manganese</keyword>
<evidence type="ECO:0000313" key="6">
    <source>
        <dbReference type="EMBL" id="OUS42741.1"/>
    </source>
</evidence>
<protein>
    <submittedName>
        <fullName evidence="6">Putative exopolyphosphatase</fullName>
    </submittedName>
</protein>
<evidence type="ECO:0000256" key="2">
    <source>
        <dbReference type="ARBA" id="ARBA00022723"/>
    </source>
</evidence>
<dbReference type="InterPro" id="IPR001667">
    <property type="entry name" value="DDH_dom"/>
</dbReference>
<dbReference type="AlphaFoldDB" id="A0A1Y5HZM4"/>
<dbReference type="Gene3D" id="3.90.1640.10">
    <property type="entry name" value="inorganic pyrophosphatase (n-terminal core)"/>
    <property type="match status" value="1"/>
</dbReference>
<proteinExistence type="predicted"/>
<evidence type="ECO:0000256" key="3">
    <source>
        <dbReference type="ARBA" id="ARBA00022801"/>
    </source>
</evidence>
<keyword evidence="3" id="KW-0378">Hydrolase</keyword>
<reference evidence="6" key="1">
    <citation type="submission" date="2017-04" db="EMBL/GenBank/DDBJ databases">
        <title>Population genomics of picophytoplankton unveils novel chromosome hypervariability.</title>
        <authorList>
            <consortium name="DOE Joint Genome Institute"/>
            <person name="Blanc-Mathieu R."/>
            <person name="Krasovec M."/>
            <person name="Hebrard M."/>
            <person name="Yau S."/>
            <person name="Desgranges E."/>
            <person name="Martin J."/>
            <person name="Schackwitz W."/>
            <person name="Kuo A."/>
            <person name="Salin G."/>
            <person name="Donnadieu C."/>
            <person name="Desdevises Y."/>
            <person name="Sanchez-Ferandin S."/>
            <person name="Moreau H."/>
            <person name="Rivals E."/>
            <person name="Grigoriev I.V."/>
            <person name="Grimsley N."/>
            <person name="Eyre-Walker A."/>
            <person name="Piganeau G."/>
        </authorList>
    </citation>
    <scope>NUCLEOTIDE SEQUENCE [LARGE SCALE GENOMIC DNA]</scope>
    <source>
        <strain evidence="6">RCC 1115</strain>
    </source>
</reference>
<dbReference type="Pfam" id="PF02833">
    <property type="entry name" value="DHHA2"/>
    <property type="match status" value="1"/>
</dbReference>
<gene>
    <name evidence="6" type="ORF">BE221DRAFT_142390</name>
</gene>
<keyword evidence="2" id="KW-0479">Metal-binding</keyword>
<dbReference type="InterPro" id="IPR038222">
    <property type="entry name" value="DHHA2_dom_sf"/>
</dbReference>
<organism evidence="6">
    <name type="scientific">Ostreococcus tauri</name>
    <name type="common">Marine green alga</name>
    <dbReference type="NCBI Taxonomy" id="70448"/>
    <lineage>
        <taxon>Eukaryota</taxon>
        <taxon>Viridiplantae</taxon>
        <taxon>Chlorophyta</taxon>
        <taxon>Mamiellophyceae</taxon>
        <taxon>Mamiellales</taxon>
        <taxon>Bathycoccaceae</taxon>
        <taxon>Ostreococcus</taxon>
    </lineage>
</organism>
<accession>A0A1Y5HZM4</accession>
<dbReference type="InterPro" id="IPR038763">
    <property type="entry name" value="DHH_sf"/>
</dbReference>
<dbReference type="SMART" id="SM01131">
    <property type="entry name" value="DHHA2"/>
    <property type="match status" value="1"/>
</dbReference>
<dbReference type="InterPro" id="IPR004097">
    <property type="entry name" value="DHHA2"/>
</dbReference>
<dbReference type="EMBL" id="KZ155838">
    <property type="protein sequence ID" value="OUS42741.1"/>
    <property type="molecule type" value="Genomic_DNA"/>
</dbReference>
<name>A0A1Y5HZM4_OSTTA</name>
<dbReference type="SUPFAM" id="SSF64182">
    <property type="entry name" value="DHH phosphoesterases"/>
    <property type="match status" value="1"/>
</dbReference>
<evidence type="ECO:0000256" key="4">
    <source>
        <dbReference type="ARBA" id="ARBA00023211"/>
    </source>
</evidence>
<dbReference type="GO" id="GO:0005737">
    <property type="term" value="C:cytoplasm"/>
    <property type="evidence" value="ECO:0007669"/>
    <property type="project" value="InterPro"/>
</dbReference>
<sequence length="428" mass="46668">MASSASKRTREGHLVTYNDREETPLEHAVEEHWDEGTSLLRRLPSEASGVGHAFFPVLEDCIFVGHLMTDLDSIAGAIGAAHLYDGTPARASEVNTETTFALETWGAELPGKVEDLLRETPERNVCLVDFQQQSQLNPAIPMANIVGVIDHHALQSNTIVTEKPIFVDIRPWGCMSSIIAHSFAVQRKFLPKNIAGMLLSAILSDTLNLKSPTTTEWDERIVAMLVQYLQVEDVNELAAKQFRAKSQSLNLMTPYSLVNGDMKQFKFNGGGDKTYLVAYSVIETTDAEASLSRAADILPEMRAVKVAEPSINAVLLAVVDIVNLHSTLLICGRVEASLALAAYGGELTADGSMLQLAGLVSRKKDFVPPLTKAVKEGWEPPQLSVEIGSALDLNGLHRTKSMLDVPHGEVSVEYTDDVPSGLLVRRDD</sequence>
<dbReference type="PANTHER" id="PTHR47618">
    <property type="entry name" value="BIFUNCTIONAL OLIGORIBONUCLEASE AND PAP PHOSPHATASE NRNA"/>
    <property type="match status" value="1"/>
</dbReference>
<dbReference type="Gene3D" id="3.10.310.20">
    <property type="entry name" value="DHHA2 domain"/>
    <property type="match status" value="1"/>
</dbReference>
<dbReference type="GO" id="GO:0016462">
    <property type="term" value="F:pyrophosphatase activity"/>
    <property type="evidence" value="ECO:0007669"/>
    <property type="project" value="InterPro"/>
</dbReference>
<evidence type="ECO:0000259" key="5">
    <source>
        <dbReference type="SMART" id="SM01131"/>
    </source>
</evidence>